<name>A0A2G9UW09_TELCI</name>
<accession>A0A2G9UW09</accession>
<proteinExistence type="predicted"/>
<evidence type="ECO:0000256" key="1">
    <source>
        <dbReference type="SAM" id="MobiDB-lite"/>
    </source>
</evidence>
<protein>
    <submittedName>
        <fullName evidence="2">Uncharacterized protein</fullName>
    </submittedName>
</protein>
<dbReference type="OrthoDB" id="5836050at2759"/>
<sequence length="306" mass="34565">MRIAICICLFAMGSDWSWVWISSDALIQTMFVFPSLAASVRAAFVFVQHGDGIDVSVSLCSRTFPEPNRVLDCFQRETQLLLDHLSLRLLSLPQITVLPGVPACLRHERTENEVDSETFGASAYFNQKTGEEPEIKLERDYSLEELYQLLDVVQNELDSMRSNPEEGLRGHYIDRLTRLEKQMQNFHECISQKLSAENKGMPTTRNGDEEVADAIASVLAPYREESGSAHQADDSVVSTPEPKHRRRVGKVQELRSSWTGSRYTVAHLPFTVAESIGSLIDQPIDIRVAYIHLNNCQISYPRAHID</sequence>
<feature type="region of interest" description="Disordered" evidence="1">
    <location>
        <begin position="225"/>
        <end position="247"/>
    </location>
</feature>
<keyword evidence="3" id="KW-1185">Reference proteome</keyword>
<reference evidence="2 3" key="1">
    <citation type="submission" date="2015-09" db="EMBL/GenBank/DDBJ databases">
        <title>Draft genome of the parasitic nematode Teladorsagia circumcincta isolate WARC Sus (inbred).</title>
        <authorList>
            <person name="Mitreva M."/>
        </authorList>
    </citation>
    <scope>NUCLEOTIDE SEQUENCE [LARGE SCALE GENOMIC DNA]</scope>
    <source>
        <strain evidence="2 3">S</strain>
    </source>
</reference>
<gene>
    <name evidence="2" type="ORF">TELCIR_03592</name>
</gene>
<organism evidence="2 3">
    <name type="scientific">Teladorsagia circumcincta</name>
    <name type="common">Brown stomach worm</name>
    <name type="synonym">Ostertagia circumcincta</name>
    <dbReference type="NCBI Taxonomy" id="45464"/>
    <lineage>
        <taxon>Eukaryota</taxon>
        <taxon>Metazoa</taxon>
        <taxon>Ecdysozoa</taxon>
        <taxon>Nematoda</taxon>
        <taxon>Chromadorea</taxon>
        <taxon>Rhabditida</taxon>
        <taxon>Rhabditina</taxon>
        <taxon>Rhabditomorpha</taxon>
        <taxon>Strongyloidea</taxon>
        <taxon>Trichostrongylidae</taxon>
        <taxon>Teladorsagia</taxon>
    </lineage>
</organism>
<evidence type="ECO:0000313" key="2">
    <source>
        <dbReference type="EMBL" id="PIO74407.1"/>
    </source>
</evidence>
<dbReference type="AlphaFoldDB" id="A0A2G9UW09"/>
<evidence type="ECO:0000313" key="3">
    <source>
        <dbReference type="Proteomes" id="UP000230423"/>
    </source>
</evidence>
<dbReference type="EMBL" id="KZ345284">
    <property type="protein sequence ID" value="PIO74407.1"/>
    <property type="molecule type" value="Genomic_DNA"/>
</dbReference>
<dbReference type="Proteomes" id="UP000230423">
    <property type="component" value="Unassembled WGS sequence"/>
</dbReference>